<dbReference type="EMBL" id="BNJQ01000018">
    <property type="protein sequence ID" value="GHP07758.1"/>
    <property type="molecule type" value="Genomic_DNA"/>
</dbReference>
<evidence type="ECO:0000313" key="11">
    <source>
        <dbReference type="EMBL" id="GHP07758.1"/>
    </source>
</evidence>
<feature type="active site" description="Proton donor/acceptor" evidence="5">
    <location>
        <position position="471"/>
    </location>
</feature>
<organism evidence="11 12">
    <name type="scientific">Pycnococcus provasolii</name>
    <dbReference type="NCBI Taxonomy" id="41880"/>
    <lineage>
        <taxon>Eukaryota</taxon>
        <taxon>Viridiplantae</taxon>
        <taxon>Chlorophyta</taxon>
        <taxon>Pseudoscourfieldiophyceae</taxon>
        <taxon>Pseudoscourfieldiales</taxon>
        <taxon>Pycnococcaceae</taxon>
        <taxon>Pycnococcus</taxon>
    </lineage>
</organism>
<proteinExistence type="inferred from homology"/>
<feature type="domain" description="PRMT5 arginine-N-methyltransferase" evidence="8">
    <location>
        <begin position="319"/>
        <end position="501"/>
    </location>
</feature>
<evidence type="ECO:0000259" key="8">
    <source>
        <dbReference type="Pfam" id="PF05185"/>
    </source>
</evidence>
<keyword evidence="3 4" id="KW-0949">S-adenosyl-L-methionine</keyword>
<dbReference type="InterPro" id="IPR035248">
    <property type="entry name" value="PRMT5_C"/>
</dbReference>
<gene>
    <name evidence="11" type="ORF">PPROV_000650000</name>
</gene>
<dbReference type="GO" id="GO:0005634">
    <property type="term" value="C:nucleus"/>
    <property type="evidence" value="ECO:0007669"/>
    <property type="project" value="TreeGrafter"/>
</dbReference>
<evidence type="ECO:0000256" key="7">
    <source>
        <dbReference type="PIRSR" id="PIRSR015894-3"/>
    </source>
</evidence>
<dbReference type="AlphaFoldDB" id="A0A830HLK7"/>
<feature type="binding site" evidence="6">
    <location>
        <position position="417"/>
    </location>
    <ligand>
        <name>S-adenosyl-L-methionine</name>
        <dbReference type="ChEBI" id="CHEBI:59789"/>
    </ligand>
</feature>
<dbReference type="Pfam" id="PF17285">
    <property type="entry name" value="PRMT5_TIM"/>
    <property type="match status" value="1"/>
</dbReference>
<reference evidence="11" key="1">
    <citation type="submission" date="2020-10" db="EMBL/GenBank/DDBJ databases">
        <title>Unveiling of a novel bifunctional photoreceptor, Dualchrome1, isolated from a cosmopolitan green alga.</title>
        <authorList>
            <person name="Suzuki S."/>
            <person name="Kawachi M."/>
        </authorList>
    </citation>
    <scope>NUCLEOTIDE SEQUENCE</scope>
    <source>
        <strain evidence="11">NIES 2893</strain>
    </source>
</reference>
<feature type="active site" description="Proton donor/acceptor" evidence="5">
    <location>
        <position position="480"/>
    </location>
</feature>
<keyword evidence="12" id="KW-1185">Reference proteome</keyword>
<comment type="similarity">
    <text evidence="4">Belongs to the class I-like SAM-binding methyltransferase superfamily.</text>
</comment>
<dbReference type="CDD" id="cd02440">
    <property type="entry name" value="AdoMet_MTases"/>
    <property type="match status" value="1"/>
</dbReference>
<evidence type="ECO:0000256" key="3">
    <source>
        <dbReference type="ARBA" id="ARBA00022691"/>
    </source>
</evidence>
<keyword evidence="2 4" id="KW-0808">Transferase</keyword>
<feature type="domain" description="PRMT5 TIM barrel" evidence="9">
    <location>
        <begin position="43"/>
        <end position="312"/>
    </location>
</feature>
<dbReference type="GO" id="GO:0032259">
    <property type="term" value="P:methylation"/>
    <property type="evidence" value="ECO:0007669"/>
    <property type="project" value="UniProtKB-KW"/>
</dbReference>
<feature type="site" description="Critical for specifying symmetric addition of methyl groups" evidence="7">
    <location>
        <position position="350"/>
    </location>
</feature>
<dbReference type="OrthoDB" id="1368803at2759"/>
<feature type="binding site" evidence="6">
    <location>
        <position position="347"/>
    </location>
    <ligand>
        <name>S-adenosyl-L-methionine</name>
        <dbReference type="ChEBI" id="CHEBI:59789"/>
    </ligand>
</feature>
<dbReference type="PANTHER" id="PTHR10738">
    <property type="entry name" value="PROTEIN ARGININE N-METHYLTRANSFERASE 5"/>
    <property type="match status" value="1"/>
</dbReference>
<accession>A0A830HLK7</accession>
<dbReference type="InterPro" id="IPR025799">
    <property type="entry name" value="Arg_MeTrfase"/>
</dbReference>
<dbReference type="GO" id="GO:0005829">
    <property type="term" value="C:cytosol"/>
    <property type="evidence" value="ECO:0007669"/>
    <property type="project" value="TreeGrafter"/>
</dbReference>
<feature type="binding site" evidence="6">
    <location>
        <begin position="446"/>
        <end position="447"/>
    </location>
    <ligand>
        <name>S-adenosyl-L-methionine</name>
        <dbReference type="ChEBI" id="CHEBI:59789"/>
    </ligand>
</feature>
<dbReference type="GO" id="GO:0016274">
    <property type="term" value="F:protein-arginine N-methyltransferase activity"/>
    <property type="evidence" value="ECO:0007669"/>
    <property type="project" value="InterPro"/>
</dbReference>
<dbReference type="InterPro" id="IPR035247">
    <property type="entry name" value="PRMT5_TIM"/>
</dbReference>
<evidence type="ECO:0000313" key="12">
    <source>
        <dbReference type="Proteomes" id="UP000660262"/>
    </source>
</evidence>
<dbReference type="Pfam" id="PF17286">
    <property type="entry name" value="PRMT5_C"/>
    <property type="match status" value="1"/>
</dbReference>
<feature type="binding site" evidence="6">
    <location>
        <begin position="356"/>
        <end position="357"/>
    </location>
    <ligand>
        <name>S-adenosyl-L-methionine</name>
        <dbReference type="ChEBI" id="CHEBI:59789"/>
    </ligand>
</feature>
<dbReference type="PROSITE" id="PS51678">
    <property type="entry name" value="SAM_MT_PRMT"/>
    <property type="match status" value="1"/>
</dbReference>
<evidence type="ECO:0000256" key="1">
    <source>
        <dbReference type="ARBA" id="ARBA00022603"/>
    </source>
</evidence>
<dbReference type="GO" id="GO:0006355">
    <property type="term" value="P:regulation of DNA-templated transcription"/>
    <property type="evidence" value="ECO:0007669"/>
    <property type="project" value="TreeGrafter"/>
</dbReference>
<evidence type="ECO:0000256" key="5">
    <source>
        <dbReference type="PIRSR" id="PIRSR015894-1"/>
    </source>
</evidence>
<dbReference type="InterPro" id="IPR007857">
    <property type="entry name" value="Arg_MeTrfase_PRMT5"/>
</dbReference>
<dbReference type="SUPFAM" id="SSF53335">
    <property type="entry name" value="S-adenosyl-L-methionine-dependent methyltransferases"/>
    <property type="match status" value="1"/>
</dbReference>
<dbReference type="Gene3D" id="3.40.50.150">
    <property type="entry name" value="Vaccinia Virus protein VP39"/>
    <property type="match status" value="1"/>
</dbReference>
<feature type="domain" description="PRMT5 oligomerisation" evidence="10">
    <location>
        <begin position="504"/>
        <end position="701"/>
    </location>
</feature>
<evidence type="ECO:0000256" key="6">
    <source>
        <dbReference type="PIRSR" id="PIRSR015894-2"/>
    </source>
</evidence>
<evidence type="ECO:0000256" key="4">
    <source>
        <dbReference type="PIRNR" id="PIRNR015894"/>
    </source>
</evidence>
<dbReference type="PIRSF" id="PIRSF015894">
    <property type="entry name" value="Skb1_MeTrfase"/>
    <property type="match status" value="1"/>
</dbReference>
<dbReference type="InterPro" id="IPR035075">
    <property type="entry name" value="PRMT5"/>
</dbReference>
<dbReference type="Gene3D" id="3.20.20.150">
    <property type="entry name" value="Divalent-metal-dependent TIM barrel enzymes"/>
    <property type="match status" value="1"/>
</dbReference>
<dbReference type="Gene3D" id="2.70.160.11">
    <property type="entry name" value="Hnrnp arginine n-methyltransferase1"/>
    <property type="match status" value="1"/>
</dbReference>
<comment type="caution">
    <text evidence="11">The sequence shown here is derived from an EMBL/GenBank/DDBJ whole genome shotgun (WGS) entry which is preliminary data.</text>
</comment>
<name>A0A830HLK7_9CHLO</name>
<evidence type="ECO:0000259" key="9">
    <source>
        <dbReference type="Pfam" id="PF17285"/>
    </source>
</evidence>
<protein>
    <recommendedName>
        <fullName evidence="4">Protein arginine N-methyltransferase</fullName>
    </recommendedName>
</protein>
<dbReference type="InterPro" id="IPR029063">
    <property type="entry name" value="SAM-dependent_MTases_sf"/>
</dbReference>
<keyword evidence="1 4" id="KW-0489">Methyltransferase</keyword>
<dbReference type="Pfam" id="PF05185">
    <property type="entry name" value="PRMT5"/>
    <property type="match status" value="1"/>
</dbReference>
<evidence type="ECO:0000259" key="10">
    <source>
        <dbReference type="Pfam" id="PF17286"/>
    </source>
</evidence>
<evidence type="ECO:0000256" key="2">
    <source>
        <dbReference type="ARBA" id="ARBA00022679"/>
    </source>
</evidence>
<sequence>MPLNAHGSSSSQSSGESSRFCGVSLPFLPELSPLVLSSALSSGFDFVCLPLAHPHALRRCRLSCFSGASLGAASSAPPAAIRSALSLPEETWATRVVGVTSAWIDVDSECNAARRDAEAALLEEIGSAVHCGITVVVVPPPPAGAWACASYARALAAAAHAHMALTLWLQVPLNPHAPDAMEWWQTVRRLSQEHPSVTAALVVGADLPEDAAEIKRWRGEHVRSVFVDADAFVANRRGYPTLPRAHQDVLAWYLDDGQARFCLFGGSSPSALSMAAAGKSISAEGVEVNAETTAVPRHPLTTHWEYMCYLCQKRPAPDAQAEAENGYRDYLQAPLQPLMDHLESSTYATFERDAAKYDAYERAVAAFLGDLAGAPVAETQRKSVRVLVAGAGRGPLVSASLRAADALNVPMQVTALEKNPYAFSGLRHRLAEDALWRDRVELVHSDMRSFDAASMASFCHSEGTYDAVVSELLGSLGDNELSPECLDGIVDRILAPGGVSIPRSYTSYIAPVSAYRAFAEARRYEDVKHMETTFVVKLHAHHLLAKPLPCHSFYHPRSVPPSPIDRCEGDVGDVRSETWRRDSGKTFPPSTWDNERTARCDFARPDAPRATCHGLAGYFDCVLYGNVSLCTLPDERHTPNMGSWFPLYIPLAQPLHVPAGADMTAHLWRRIGGGRVWYEWTVGITGVDDAPLHNLGGRSSSLGL</sequence>
<dbReference type="Proteomes" id="UP000660262">
    <property type="component" value="Unassembled WGS sequence"/>
</dbReference>
<dbReference type="PANTHER" id="PTHR10738:SF0">
    <property type="entry name" value="PROTEIN ARGININE N-METHYLTRANSFERASE 5"/>
    <property type="match status" value="1"/>
</dbReference>